<dbReference type="AlphaFoldDB" id="A0A1C3H9K7"/>
<gene>
    <name evidence="1" type="ORF">PWN146_00393</name>
</gene>
<sequence length="126" mass="14325">MKYDISSIMKAAWSEARHYAKSRAGSAREFFDFCLRQAWFEAKGQRLTGTSKQVAYARDLQEDMQSFLVSLHDKVMKAGKNPEPAYQAWLSVEFFCGYAGRLIDTIKEAKTASTAREACKILINLQ</sequence>
<organism evidence="1">
    <name type="scientific">Serratia marcescens</name>
    <dbReference type="NCBI Taxonomy" id="615"/>
    <lineage>
        <taxon>Bacteria</taxon>
        <taxon>Pseudomonadati</taxon>
        <taxon>Pseudomonadota</taxon>
        <taxon>Gammaproteobacteria</taxon>
        <taxon>Enterobacterales</taxon>
        <taxon>Yersiniaceae</taxon>
        <taxon>Serratia</taxon>
    </lineage>
</organism>
<reference evidence="1" key="1">
    <citation type="submission" date="2016-05" db="EMBL/GenBank/DDBJ databases">
        <authorList>
            <person name="Cock P.J.A."/>
            <person name="Cock P.J.A."/>
        </authorList>
    </citation>
    <scope>NUCLEOTIDE SEQUENCE</scope>
    <source>
        <strain evidence="1">PWN146_assembly</strain>
    </source>
</reference>
<dbReference type="EMBL" id="LT575490">
    <property type="protein sequence ID" value="SAY41729.1"/>
    <property type="molecule type" value="Genomic_DNA"/>
</dbReference>
<evidence type="ECO:0000313" key="1">
    <source>
        <dbReference type="EMBL" id="SAY41729.1"/>
    </source>
</evidence>
<protein>
    <submittedName>
        <fullName evidence="1">Uncharacterized protein</fullName>
    </submittedName>
</protein>
<proteinExistence type="predicted"/>
<accession>A0A1C3H9K7</accession>
<name>A0A1C3H9K7_SERMA</name>